<dbReference type="PROSITE" id="PS50283">
    <property type="entry name" value="NA_SOLUT_SYMP_3"/>
    <property type="match status" value="1"/>
</dbReference>
<name>A0ABV5H4U4_9FLAO</name>
<sequence length="69" mass="7329">MGIISFAAFTFLVVVIAWWSTRKTDKSSSDGCFLAGRSLTGPVIAGLLLFTNLSTEQIIGMTGTSLRDG</sequence>
<reference evidence="1 2" key="1">
    <citation type="submission" date="2024-09" db="EMBL/GenBank/DDBJ databases">
        <authorList>
            <person name="Sun Q."/>
            <person name="Mori K."/>
        </authorList>
    </citation>
    <scope>NUCLEOTIDE SEQUENCE [LARGE SCALE GENOMIC DNA]</scope>
    <source>
        <strain evidence="1 2">CECT 8300</strain>
    </source>
</reference>
<dbReference type="Proteomes" id="UP001589590">
    <property type="component" value="Unassembled WGS sequence"/>
</dbReference>
<accession>A0ABV5H4U4</accession>
<dbReference type="RefSeq" id="WP_336622079.1">
    <property type="nucleotide sequence ID" value="NZ_JAUFQP010000001.1"/>
</dbReference>
<gene>
    <name evidence="1" type="ORF">ACFFU1_17895</name>
</gene>
<comment type="caution">
    <text evidence="1">The sequence shown here is derived from an EMBL/GenBank/DDBJ whole genome shotgun (WGS) entry which is preliminary data.</text>
</comment>
<evidence type="ECO:0000313" key="1">
    <source>
        <dbReference type="EMBL" id="MFB9106786.1"/>
    </source>
</evidence>
<dbReference type="InterPro" id="IPR001734">
    <property type="entry name" value="Na/solute_symporter"/>
</dbReference>
<proteinExistence type="predicted"/>
<evidence type="ECO:0008006" key="3">
    <source>
        <dbReference type="Google" id="ProtNLM"/>
    </source>
</evidence>
<protein>
    <recommendedName>
        <fullName evidence="3">Sodium:solute symporter</fullName>
    </recommendedName>
</protein>
<keyword evidence="2" id="KW-1185">Reference proteome</keyword>
<organism evidence="1 2">
    <name type="scientific">Algibacter miyuki</name>
    <dbReference type="NCBI Taxonomy" id="1306933"/>
    <lineage>
        <taxon>Bacteria</taxon>
        <taxon>Pseudomonadati</taxon>
        <taxon>Bacteroidota</taxon>
        <taxon>Flavobacteriia</taxon>
        <taxon>Flavobacteriales</taxon>
        <taxon>Flavobacteriaceae</taxon>
        <taxon>Algibacter</taxon>
    </lineage>
</organism>
<evidence type="ECO:0000313" key="2">
    <source>
        <dbReference type="Proteomes" id="UP001589590"/>
    </source>
</evidence>
<dbReference type="EMBL" id="JBHMFA010000034">
    <property type="protein sequence ID" value="MFB9106786.1"/>
    <property type="molecule type" value="Genomic_DNA"/>
</dbReference>